<dbReference type="GO" id="GO:0016887">
    <property type="term" value="F:ATP hydrolysis activity"/>
    <property type="evidence" value="ECO:0007669"/>
    <property type="project" value="RHEA"/>
</dbReference>
<evidence type="ECO:0000256" key="3">
    <source>
        <dbReference type="ARBA" id="ARBA00022806"/>
    </source>
</evidence>
<keyword evidence="1 9" id="KW-0547">Nucleotide-binding</keyword>
<dbReference type="EMBL" id="BA000035">
    <property type="protein sequence ID" value="BAC19704.1"/>
    <property type="molecule type" value="Genomic_DNA"/>
</dbReference>
<evidence type="ECO:0000256" key="6">
    <source>
        <dbReference type="ARBA" id="ARBA00034617"/>
    </source>
</evidence>
<feature type="binding site" evidence="9">
    <location>
        <begin position="308"/>
        <end position="315"/>
    </location>
    <ligand>
        <name>ATP</name>
        <dbReference type="ChEBI" id="CHEBI:30616"/>
    </ligand>
</feature>
<reference evidence="11 12" key="1">
    <citation type="journal article" date="2003" name="Genome Res.">
        <title>Comparative complete genome sequence analysis of the amino acid replacements responsible for the thermostability of Corynebacterium efficiens.</title>
        <authorList>
            <person name="Nishio Y."/>
            <person name="Nakamura Y."/>
            <person name="Kawarabayasi Y."/>
            <person name="Usuda Y."/>
            <person name="Kimura E."/>
            <person name="Sugimoto S."/>
            <person name="Matsui K."/>
            <person name="Yamagishi A."/>
            <person name="Kikuchi H."/>
            <person name="Ikeo K."/>
            <person name="Gojobori T."/>
        </authorList>
    </citation>
    <scope>NUCLEOTIDE SEQUENCE [LARGE SCALE GENOMIC DNA]</scope>
    <source>
        <strain evidence="12">DSM 44549 / YS-314 / AJ 12310 / JCM 11189 / NBRC 100395</strain>
    </source>
</reference>
<dbReference type="InterPro" id="IPR014016">
    <property type="entry name" value="UvrD-like_ATP-bd"/>
</dbReference>
<evidence type="ECO:0000313" key="12">
    <source>
        <dbReference type="Proteomes" id="UP000001409"/>
    </source>
</evidence>
<dbReference type="OrthoDB" id="3196525at2"/>
<sequence length="777" mass="85663">MAPVTISMHRLDIDGSLRKQTMDFLTKLADDPTSPGLHVEPIAAAVDPRVRTGRVNQQYRAVMFELTGKDMHHFVIEGVYNHDDAYNRAVKIRLEVNPVNGITRLIEETAPELPTGQEKSDRAKATAAAREAAELAAQQEAETAADPVAVPVGPITPPPGDILQENGYTATVLEQELGIDPAVIDRVLTLDSEDGLEDALMMSPSWERDALLGLIAGLTLEEVRESLGIPARTEEPAQAETRTEDERLLEGLKTPAAQMDFAYLDEVNTEELRKVIDAQDFDAWRVFLHPDQQQIIDRDYSGSARVFGGAGTGKTVVAVHRANRLVTSNGRTPTLSDNPPAVLLTTFTRGLADSLKSLMNVLNPAFPEAGTPGEPGLWISGIDALIYQLLKKANPAEIEKASEAVLGRATRRIKPFTGDEERQYWLDALMNFRDADLPPELGNTTFMEQEFESVVLANQITTQLAYLRVARPGRGTPLNRAQRKKVWPVLEAFMNASARDGKVSWPAQAAVAARLLDNRGDSLFDHVLIDEAQDFHAGHWRFLRASVAEGPNDIFLAEDSHQRIYGQHHVLSHFGISTRGRASTRLTVNYRTTRENLGYALQILDGEQAWLDAEGEQDSEKGYRSLRSGPRPQRMSFATENEEFDAVAELIRQWQDGREDVRIGILTRTRPLINRAVNALADHGITAVKTQNAELASHEAVSVMTMHGAKGMEFTHVILLGMGEDVLPLQHQLAGLGEAERQDALQRERALLYVAATRARDELVVTTHGQPSALLPG</sequence>
<comment type="catalytic activity">
    <reaction evidence="8">
        <text>ATP + H2O = ADP + phosphate + H(+)</text>
        <dbReference type="Rhea" id="RHEA:13065"/>
        <dbReference type="ChEBI" id="CHEBI:15377"/>
        <dbReference type="ChEBI" id="CHEBI:15378"/>
        <dbReference type="ChEBI" id="CHEBI:30616"/>
        <dbReference type="ChEBI" id="CHEBI:43474"/>
        <dbReference type="ChEBI" id="CHEBI:456216"/>
        <dbReference type="EC" id="5.6.2.4"/>
    </reaction>
</comment>
<dbReference type="Pfam" id="PF13361">
    <property type="entry name" value="UvrD_C"/>
    <property type="match status" value="1"/>
</dbReference>
<name>Q8FSZ8_COREF</name>
<dbReference type="eggNOG" id="COG0210">
    <property type="taxonomic scope" value="Bacteria"/>
</dbReference>
<dbReference type="RefSeq" id="WP_006768748.1">
    <property type="nucleotide sequence ID" value="NC_004369.1"/>
</dbReference>
<evidence type="ECO:0000256" key="5">
    <source>
        <dbReference type="ARBA" id="ARBA00023235"/>
    </source>
</evidence>
<dbReference type="InterPro" id="IPR000212">
    <property type="entry name" value="DNA_helicase_UvrD/REP"/>
</dbReference>
<evidence type="ECO:0000256" key="9">
    <source>
        <dbReference type="PROSITE-ProRule" id="PRU00560"/>
    </source>
</evidence>
<dbReference type="GO" id="GO:0005524">
    <property type="term" value="F:ATP binding"/>
    <property type="evidence" value="ECO:0007669"/>
    <property type="project" value="UniProtKB-UniRule"/>
</dbReference>
<dbReference type="InterPro" id="IPR014017">
    <property type="entry name" value="DNA_helicase_UvrD-like_C"/>
</dbReference>
<accession>Q8FSZ8</accession>
<dbReference type="HOGENOM" id="CLU_023846_0_0_11"/>
<accession>C8NS11</accession>
<keyword evidence="12" id="KW-1185">Reference proteome</keyword>
<protein>
    <recommendedName>
        <fullName evidence="7">DNA 3'-5' helicase</fullName>
        <ecNumber evidence="7">5.6.2.4</ecNumber>
    </recommendedName>
</protein>
<evidence type="ECO:0000259" key="10">
    <source>
        <dbReference type="PROSITE" id="PS51198"/>
    </source>
</evidence>
<dbReference type="Gene3D" id="3.40.50.300">
    <property type="entry name" value="P-loop containing nucleotide triphosphate hydrolases"/>
    <property type="match status" value="2"/>
</dbReference>
<dbReference type="EC" id="5.6.2.4" evidence="7"/>
<keyword evidence="5" id="KW-0413">Isomerase</keyword>
<dbReference type="GO" id="GO:0000725">
    <property type="term" value="P:recombinational repair"/>
    <property type="evidence" value="ECO:0007669"/>
    <property type="project" value="TreeGrafter"/>
</dbReference>
<evidence type="ECO:0000256" key="7">
    <source>
        <dbReference type="ARBA" id="ARBA00034808"/>
    </source>
</evidence>
<dbReference type="KEGG" id="cef:CE2894"/>
<evidence type="ECO:0000256" key="8">
    <source>
        <dbReference type="ARBA" id="ARBA00048988"/>
    </source>
</evidence>
<organism evidence="11 12">
    <name type="scientific">Corynebacterium efficiens (strain DSM 44549 / YS-314 / AJ 12310 / JCM 11189 / NBRC 100395)</name>
    <dbReference type="NCBI Taxonomy" id="196164"/>
    <lineage>
        <taxon>Bacteria</taxon>
        <taxon>Bacillati</taxon>
        <taxon>Actinomycetota</taxon>
        <taxon>Actinomycetes</taxon>
        <taxon>Mycobacteriales</taxon>
        <taxon>Corynebacteriaceae</taxon>
        <taxon>Corynebacterium</taxon>
    </lineage>
</organism>
<proteinExistence type="predicted"/>
<dbReference type="GO" id="GO:0005829">
    <property type="term" value="C:cytosol"/>
    <property type="evidence" value="ECO:0007669"/>
    <property type="project" value="TreeGrafter"/>
</dbReference>
<evidence type="ECO:0000313" key="11">
    <source>
        <dbReference type="EMBL" id="BAC19704.1"/>
    </source>
</evidence>
<feature type="domain" description="UvrD-like helicase ATP-binding" evidence="10">
    <location>
        <begin position="287"/>
        <end position="593"/>
    </location>
</feature>
<dbReference type="Pfam" id="PF00580">
    <property type="entry name" value="UvrD-helicase"/>
    <property type="match status" value="1"/>
</dbReference>
<evidence type="ECO:0000256" key="1">
    <source>
        <dbReference type="ARBA" id="ARBA00022741"/>
    </source>
</evidence>
<comment type="catalytic activity">
    <reaction evidence="6">
        <text>Couples ATP hydrolysis with the unwinding of duplex DNA by translocating in the 3'-5' direction.</text>
        <dbReference type="EC" id="5.6.2.4"/>
    </reaction>
</comment>
<dbReference type="PANTHER" id="PTHR11070:SF45">
    <property type="entry name" value="DNA 3'-5' HELICASE"/>
    <property type="match status" value="1"/>
</dbReference>
<dbReference type="Proteomes" id="UP000001409">
    <property type="component" value="Chromosome"/>
</dbReference>
<keyword evidence="3 9" id="KW-0347">Helicase</keyword>
<keyword evidence="2 9" id="KW-0378">Hydrolase</keyword>
<dbReference type="GO" id="GO:0003677">
    <property type="term" value="F:DNA binding"/>
    <property type="evidence" value="ECO:0007669"/>
    <property type="project" value="InterPro"/>
</dbReference>
<dbReference type="PROSITE" id="PS51198">
    <property type="entry name" value="UVRD_HELICASE_ATP_BIND"/>
    <property type="match status" value="1"/>
</dbReference>
<dbReference type="SUPFAM" id="SSF52540">
    <property type="entry name" value="P-loop containing nucleoside triphosphate hydrolases"/>
    <property type="match status" value="1"/>
</dbReference>
<dbReference type="InterPro" id="IPR027417">
    <property type="entry name" value="P-loop_NTPase"/>
</dbReference>
<evidence type="ECO:0000256" key="2">
    <source>
        <dbReference type="ARBA" id="ARBA00022801"/>
    </source>
</evidence>
<dbReference type="GO" id="GO:0043138">
    <property type="term" value="F:3'-5' DNA helicase activity"/>
    <property type="evidence" value="ECO:0007669"/>
    <property type="project" value="UniProtKB-EC"/>
</dbReference>
<dbReference type="AlphaFoldDB" id="Q8FSZ8"/>
<dbReference type="PANTHER" id="PTHR11070">
    <property type="entry name" value="UVRD / RECB / PCRA DNA HELICASE FAMILY MEMBER"/>
    <property type="match status" value="1"/>
</dbReference>
<dbReference type="STRING" id="196164.gene:10743344"/>
<keyword evidence="4 9" id="KW-0067">ATP-binding</keyword>
<evidence type="ECO:0000256" key="4">
    <source>
        <dbReference type="ARBA" id="ARBA00022840"/>
    </source>
</evidence>